<dbReference type="Proteomes" id="UP001153954">
    <property type="component" value="Unassembled WGS sequence"/>
</dbReference>
<accession>A0AAU9V8G8</accession>
<dbReference type="AlphaFoldDB" id="A0AAU9V8G8"/>
<evidence type="ECO:0000256" key="1">
    <source>
        <dbReference type="SAM" id="MobiDB-lite"/>
    </source>
</evidence>
<evidence type="ECO:0000313" key="3">
    <source>
        <dbReference type="Proteomes" id="UP001153954"/>
    </source>
</evidence>
<name>A0AAU9V8G8_EUPED</name>
<reference evidence="2" key="1">
    <citation type="submission" date="2022-03" db="EMBL/GenBank/DDBJ databases">
        <authorList>
            <person name="Tunstrom K."/>
        </authorList>
    </citation>
    <scope>NUCLEOTIDE SEQUENCE</scope>
</reference>
<sequence length="937" mass="104916">MQTNLSSKIIMKRGQTSLSGDSDTSKGAKPTKENEGIRKLKPSLIPRRKTNTCKVSTKETPVSLPKIFVKKPHNGHKNVQRVQHLNIDQDIYPGIHSPPKSVTTARPIPTLQHIYREDLSNETFTDWFLESVSEYRDIPEQFIDLNTASVETPKSEADSSITVSLAENNELNPLNNLPDIFNISPTVINYKSTNENVQDWLYSKLDYPTRDNESGYQSMSKPSQNNFSSKSKNSFSPKIFGDDKFYIFQNTLESNLQKAVYEETNSDIAKPIKYPSSPNPRRKLEHKENHPISSYVDYPSEILQKTTNFDANGCEIKNSGLGANSELHDDLSSQCTLDLGNEYNIPAENDSEWTKLQCSQHNTTVEKSSKISNFVDESWQFSFCEDKNDTKCFKNPNKNSYHDYYYHYCWRKEVAKKNKAVQELWDGKGRSILIGKSPNQSKMTSYKSLRCRCNSIDDTAKETIFSPCDNPDRKISDHIQDNIKVFENKITSAMFNLDSVKIDDSVTQDAYTQMIITCNNAETTTRFSPTLHTDFMKVQTSDNFDLSYGVDEEIQASPVSSIRRVSTGFVVQDRLLQDAKSSVVTAVSTDVNTENRDCSTAPSLYLRHLEDVALGISTSNLVNQVSFNGEAYQTQGSFGAAFHPECSTICTNTDIELKAQSTKTDSSFELQFEPKHALNKNDCYAQYSISRKSNQLSNNSGHSARIGHSRLLSVRNLGGSLCESPQIQATSSFDRTIETTKEQSVSAAQFNSINELGIRRTSNVVQTTLDTGEKDELKPFMKEMTCKSKSKEDLSKIQQNLVISSNLNAAKWIKGCVTESRKVTAKPLGVVSTVSAMNICPTKDKTKPIEKPKITSEPSDCKRVTVDNITSGIDTSIQAVAELLTCPNCSLRIADKLDDQGTTKNLLVTNILLLILEPNCIPLCPVNVPLLRNCLSF</sequence>
<feature type="region of interest" description="Disordered" evidence="1">
    <location>
        <begin position="1"/>
        <end position="43"/>
    </location>
</feature>
<keyword evidence="3" id="KW-1185">Reference proteome</keyword>
<organism evidence="2 3">
    <name type="scientific">Euphydryas editha</name>
    <name type="common">Edith's checkerspot</name>
    <dbReference type="NCBI Taxonomy" id="104508"/>
    <lineage>
        <taxon>Eukaryota</taxon>
        <taxon>Metazoa</taxon>
        <taxon>Ecdysozoa</taxon>
        <taxon>Arthropoda</taxon>
        <taxon>Hexapoda</taxon>
        <taxon>Insecta</taxon>
        <taxon>Pterygota</taxon>
        <taxon>Neoptera</taxon>
        <taxon>Endopterygota</taxon>
        <taxon>Lepidoptera</taxon>
        <taxon>Glossata</taxon>
        <taxon>Ditrysia</taxon>
        <taxon>Papilionoidea</taxon>
        <taxon>Nymphalidae</taxon>
        <taxon>Nymphalinae</taxon>
        <taxon>Euphydryas</taxon>
    </lineage>
</organism>
<feature type="compositionally biased region" description="Basic and acidic residues" evidence="1">
    <location>
        <begin position="23"/>
        <end position="38"/>
    </location>
</feature>
<feature type="region of interest" description="Disordered" evidence="1">
    <location>
        <begin position="211"/>
        <end position="232"/>
    </location>
</feature>
<protein>
    <submittedName>
        <fullName evidence="2">Uncharacterized protein</fullName>
    </submittedName>
</protein>
<evidence type="ECO:0000313" key="2">
    <source>
        <dbReference type="EMBL" id="CAH2107619.1"/>
    </source>
</evidence>
<feature type="compositionally biased region" description="Low complexity" evidence="1">
    <location>
        <begin position="220"/>
        <end position="232"/>
    </location>
</feature>
<comment type="caution">
    <text evidence="2">The sequence shown here is derived from an EMBL/GenBank/DDBJ whole genome shotgun (WGS) entry which is preliminary data.</text>
</comment>
<gene>
    <name evidence="2" type="ORF">EEDITHA_LOCUS21633</name>
</gene>
<dbReference type="EMBL" id="CAKOGL010000030">
    <property type="protein sequence ID" value="CAH2107619.1"/>
    <property type="molecule type" value="Genomic_DNA"/>
</dbReference>
<proteinExistence type="predicted"/>